<reference evidence="1" key="1">
    <citation type="submission" date="2021-02" db="EMBL/GenBank/DDBJ databases">
        <title>Infant gut strain persistence is associated with maternal origin, phylogeny, and functional potential including surface adhesion and iron acquisition.</title>
        <authorList>
            <person name="Lou Y.C."/>
        </authorList>
    </citation>
    <scope>NUCLEOTIDE SEQUENCE</scope>
    <source>
        <strain evidence="1">L3_108_000G1_dasL3_108_000G1_metabat.metabat.11</strain>
    </source>
</reference>
<dbReference type="RefSeq" id="WP_303885964.1">
    <property type="nucleotide sequence ID" value="NZ_JAGZCC010000006.1"/>
</dbReference>
<accession>A0A943ENB2</accession>
<gene>
    <name evidence="1" type="ORF">KHX14_01800</name>
</gene>
<protein>
    <submittedName>
        <fullName evidence="1">PD-(D/E)XK nuclease family transposase</fullName>
    </submittedName>
</protein>
<comment type="caution">
    <text evidence="1">The sequence shown here is derived from an EMBL/GenBank/DDBJ whole genome shotgun (WGS) entry which is preliminary data.</text>
</comment>
<dbReference type="EMBL" id="JAGZCC010000006">
    <property type="protein sequence ID" value="MBS5587540.1"/>
    <property type="molecule type" value="Genomic_DNA"/>
</dbReference>
<name>A0A943ENB2_9FIRM</name>
<evidence type="ECO:0000313" key="2">
    <source>
        <dbReference type="Proteomes" id="UP000751224"/>
    </source>
</evidence>
<organism evidence="1 2">
    <name type="scientific">Thomasclavelia spiroformis</name>
    <dbReference type="NCBI Taxonomy" id="29348"/>
    <lineage>
        <taxon>Bacteria</taxon>
        <taxon>Bacillati</taxon>
        <taxon>Bacillota</taxon>
        <taxon>Erysipelotrichia</taxon>
        <taxon>Erysipelotrichales</taxon>
        <taxon>Coprobacillaceae</taxon>
        <taxon>Thomasclavelia</taxon>
    </lineage>
</organism>
<evidence type="ECO:0000313" key="1">
    <source>
        <dbReference type="EMBL" id="MBS5587540.1"/>
    </source>
</evidence>
<dbReference type="Proteomes" id="UP000751224">
    <property type="component" value="Unassembled WGS sequence"/>
</dbReference>
<dbReference type="AlphaFoldDB" id="A0A943ENB2"/>
<proteinExistence type="predicted"/>
<sequence length="122" mass="14378">MIKLVKRIDKIYDFKNDFMFKHSLGNDQDSDSFYLPKLFIEGILDISCKSLTILNSDQVVENIEDKDMLLDIRVQTNTGDYVNVEMQYSAFSKNQYQRFQIYGASLLSRQEIIKKISIMFIR</sequence>
<dbReference type="Pfam" id="PF12784">
    <property type="entry name" value="PDDEXK_2"/>
    <property type="match status" value="1"/>
</dbReference>